<dbReference type="EC" id="7.1.1.-" evidence="10"/>
<dbReference type="PANTHER" id="PTHR11434">
    <property type="entry name" value="NADH-UBIQUINONE OXIDOREDUCTASE SUBUNIT ND4L"/>
    <property type="match status" value="1"/>
</dbReference>
<comment type="subunit">
    <text evidence="10">NDH-1 is composed of 14 different subunits. Subunits NuoA, H, J, K, L, M, N constitute the membrane sector of the complex.</text>
</comment>
<keyword evidence="12" id="KW-1185">Reference proteome</keyword>
<dbReference type="GO" id="GO:0048038">
    <property type="term" value="F:quinone binding"/>
    <property type="evidence" value="ECO:0007669"/>
    <property type="project" value="UniProtKB-KW"/>
</dbReference>
<feature type="transmembrane region" description="Helical" evidence="10">
    <location>
        <begin position="65"/>
        <end position="89"/>
    </location>
</feature>
<dbReference type="PANTHER" id="PTHR11434:SF16">
    <property type="entry name" value="NADH-UBIQUINONE OXIDOREDUCTASE CHAIN 4L"/>
    <property type="match status" value="1"/>
</dbReference>
<keyword evidence="8 10" id="KW-1133">Transmembrane helix</keyword>
<dbReference type="GO" id="GO:0005886">
    <property type="term" value="C:plasma membrane"/>
    <property type="evidence" value="ECO:0007669"/>
    <property type="project" value="UniProtKB-SubCell"/>
</dbReference>
<name>A0A5B9MKY7_9BACT</name>
<dbReference type="Gene3D" id="1.10.287.3510">
    <property type="match status" value="1"/>
</dbReference>
<dbReference type="NCBIfam" id="NF004320">
    <property type="entry name" value="PRK05715.1-2"/>
    <property type="match status" value="1"/>
</dbReference>
<dbReference type="AlphaFoldDB" id="A0A5B9MKY7"/>
<keyword evidence="10" id="KW-1003">Cell membrane</keyword>
<keyword evidence="10" id="KW-0830">Ubiquinone</keyword>
<dbReference type="HAMAP" id="MF_01456">
    <property type="entry name" value="NDH1_NuoK"/>
    <property type="match status" value="1"/>
</dbReference>
<evidence type="ECO:0000313" key="11">
    <source>
        <dbReference type="EMBL" id="QEG01973.1"/>
    </source>
</evidence>
<feature type="transmembrane region" description="Helical" evidence="10">
    <location>
        <begin position="6"/>
        <end position="26"/>
    </location>
</feature>
<comment type="function">
    <text evidence="1 10">NDH-1 shuttles electrons from NADH, via FMN and iron-sulfur (Fe-S) centers, to quinones in the respiratory chain. The immediate electron acceptor for the enzyme in this species is believed to be ubiquinone. Couples the redox reaction to proton translocation (for every two electrons transferred, four hydrogen ions are translocated across the cytoplasmic membrane), and thus conserves the redox energy in a proton gradient.</text>
</comment>
<dbReference type="GO" id="GO:0030964">
    <property type="term" value="C:NADH dehydrogenase complex"/>
    <property type="evidence" value="ECO:0007669"/>
    <property type="project" value="TreeGrafter"/>
</dbReference>
<dbReference type="GO" id="GO:0050136">
    <property type="term" value="F:NADH dehydrogenase (quinone) (non-electrogenic) activity"/>
    <property type="evidence" value="ECO:0007669"/>
    <property type="project" value="UniProtKB-UniRule"/>
</dbReference>
<evidence type="ECO:0000256" key="1">
    <source>
        <dbReference type="ARBA" id="ARBA00002378"/>
    </source>
</evidence>
<dbReference type="GO" id="GO:0042773">
    <property type="term" value="P:ATP synthesis coupled electron transport"/>
    <property type="evidence" value="ECO:0007669"/>
    <property type="project" value="InterPro"/>
</dbReference>
<keyword evidence="6 10" id="KW-0874">Quinone</keyword>
<protein>
    <recommendedName>
        <fullName evidence="10">NADH-quinone oxidoreductase subunit K</fullName>
        <ecNumber evidence="10">7.1.1.-</ecNumber>
    </recommendedName>
    <alternativeName>
        <fullName evidence="10">NADH dehydrogenase I subunit K</fullName>
    </alternativeName>
    <alternativeName>
        <fullName evidence="10">NDH-1 subunit K</fullName>
    </alternativeName>
</protein>
<evidence type="ECO:0000256" key="2">
    <source>
        <dbReference type="ARBA" id="ARBA00004141"/>
    </source>
</evidence>
<gene>
    <name evidence="10 11" type="primary">nuoK</name>
    <name evidence="11" type="ORF">Mal15_60560</name>
</gene>
<dbReference type="Pfam" id="PF00420">
    <property type="entry name" value="Oxidored_q2"/>
    <property type="match status" value="1"/>
</dbReference>
<sequence length="118" mass="12986">MLHHPTITHWLTLSALLFSIGLYGIFTRRNAVGILLSIELMLNSAVLNLVIFNRFVASGDVDGQVMALFVIAVAAAEAVVALAIFVSFYRHRHTLDVTQANQIFEQTDRLCESGNSTP</sequence>
<evidence type="ECO:0000256" key="10">
    <source>
        <dbReference type="HAMAP-Rule" id="MF_01456"/>
    </source>
</evidence>
<evidence type="ECO:0000256" key="9">
    <source>
        <dbReference type="ARBA" id="ARBA00023136"/>
    </source>
</evidence>
<evidence type="ECO:0000256" key="4">
    <source>
        <dbReference type="ARBA" id="ARBA00022448"/>
    </source>
</evidence>
<dbReference type="KEGG" id="smam:Mal15_60560"/>
<evidence type="ECO:0000256" key="5">
    <source>
        <dbReference type="ARBA" id="ARBA00022692"/>
    </source>
</evidence>
<dbReference type="NCBIfam" id="NF004323">
    <property type="entry name" value="PRK05715.1-5"/>
    <property type="match status" value="1"/>
</dbReference>
<keyword evidence="5 10" id="KW-0812">Transmembrane</keyword>
<dbReference type="InterPro" id="IPR039428">
    <property type="entry name" value="NUOK/Mnh_C1-like"/>
</dbReference>
<dbReference type="EMBL" id="CP036264">
    <property type="protein sequence ID" value="QEG01973.1"/>
    <property type="molecule type" value="Genomic_DNA"/>
</dbReference>
<organism evidence="11 12">
    <name type="scientific">Stieleria maiorica</name>
    <dbReference type="NCBI Taxonomy" id="2795974"/>
    <lineage>
        <taxon>Bacteria</taxon>
        <taxon>Pseudomonadati</taxon>
        <taxon>Planctomycetota</taxon>
        <taxon>Planctomycetia</taxon>
        <taxon>Pirellulales</taxon>
        <taxon>Pirellulaceae</taxon>
        <taxon>Stieleria</taxon>
    </lineage>
</organism>
<keyword evidence="10" id="KW-0520">NAD</keyword>
<comment type="similarity">
    <text evidence="3 10">Belongs to the complex I subunit 4L family.</text>
</comment>
<evidence type="ECO:0000313" key="12">
    <source>
        <dbReference type="Proteomes" id="UP000321353"/>
    </source>
</evidence>
<evidence type="ECO:0000256" key="7">
    <source>
        <dbReference type="ARBA" id="ARBA00022967"/>
    </source>
</evidence>
<dbReference type="RefSeq" id="WP_147870981.1">
    <property type="nucleotide sequence ID" value="NZ_CP036264.1"/>
</dbReference>
<feature type="transmembrane region" description="Helical" evidence="10">
    <location>
        <begin position="33"/>
        <end position="53"/>
    </location>
</feature>
<evidence type="ECO:0000256" key="3">
    <source>
        <dbReference type="ARBA" id="ARBA00010519"/>
    </source>
</evidence>
<proteinExistence type="inferred from homology"/>
<dbReference type="InterPro" id="IPR001133">
    <property type="entry name" value="NADH_UbQ_OxRdtase_chain4L/K"/>
</dbReference>
<evidence type="ECO:0000256" key="8">
    <source>
        <dbReference type="ARBA" id="ARBA00022989"/>
    </source>
</evidence>
<comment type="subcellular location">
    <subcellularLocation>
        <location evidence="10">Cell membrane</location>
        <topology evidence="10">Multi-pass membrane protein</topology>
    </subcellularLocation>
    <subcellularLocation>
        <location evidence="2">Membrane</location>
        <topology evidence="2">Multi-pass membrane protein</topology>
    </subcellularLocation>
</comment>
<reference evidence="11 12" key="1">
    <citation type="submission" date="2019-02" db="EMBL/GenBank/DDBJ databases">
        <title>Planctomycetal bacteria perform biofilm scaping via a novel small molecule.</title>
        <authorList>
            <person name="Jeske O."/>
            <person name="Boedeker C."/>
            <person name="Wiegand S."/>
            <person name="Breitling P."/>
            <person name="Kallscheuer N."/>
            <person name="Jogler M."/>
            <person name="Rohde M."/>
            <person name="Petersen J."/>
            <person name="Medema M.H."/>
            <person name="Surup F."/>
            <person name="Jogler C."/>
        </authorList>
    </citation>
    <scope>NUCLEOTIDE SEQUENCE [LARGE SCALE GENOMIC DNA]</scope>
    <source>
        <strain evidence="11 12">Mal15</strain>
    </source>
</reference>
<keyword evidence="11" id="KW-0560">Oxidoreductase</keyword>
<keyword evidence="4 10" id="KW-0813">Transport</keyword>
<comment type="catalytic activity">
    <reaction evidence="10">
        <text>a quinone + NADH + 5 H(+)(in) = a quinol + NAD(+) + 4 H(+)(out)</text>
        <dbReference type="Rhea" id="RHEA:57888"/>
        <dbReference type="ChEBI" id="CHEBI:15378"/>
        <dbReference type="ChEBI" id="CHEBI:24646"/>
        <dbReference type="ChEBI" id="CHEBI:57540"/>
        <dbReference type="ChEBI" id="CHEBI:57945"/>
        <dbReference type="ChEBI" id="CHEBI:132124"/>
    </reaction>
</comment>
<dbReference type="FunFam" id="1.10.287.3510:FF:000001">
    <property type="entry name" value="NADH-quinone oxidoreductase subunit K"/>
    <property type="match status" value="1"/>
</dbReference>
<keyword evidence="9 10" id="KW-0472">Membrane</keyword>
<accession>A0A5B9MKY7</accession>
<dbReference type="Proteomes" id="UP000321353">
    <property type="component" value="Chromosome"/>
</dbReference>
<evidence type="ECO:0000256" key="6">
    <source>
        <dbReference type="ARBA" id="ARBA00022719"/>
    </source>
</evidence>
<keyword evidence="7 10" id="KW-1278">Translocase</keyword>